<keyword evidence="1" id="KW-0175">Coiled coil</keyword>
<dbReference type="EMBL" id="JPXX01000024">
    <property type="protein sequence ID" value="KGQ36699.1"/>
    <property type="molecule type" value="Genomic_DNA"/>
</dbReference>
<comment type="caution">
    <text evidence="2">The sequence shown here is derived from an EMBL/GenBank/DDBJ whole genome shotgun (WGS) entry which is preliminary data.</text>
</comment>
<evidence type="ECO:0000256" key="1">
    <source>
        <dbReference type="SAM" id="Coils"/>
    </source>
</evidence>
<proteinExistence type="predicted"/>
<organism evidence="2 3">
    <name type="scientific">Gallibacterium genomosp. 1</name>
    <dbReference type="NCBI Taxonomy" id="155515"/>
    <lineage>
        <taxon>Bacteria</taxon>
        <taxon>Pseudomonadati</taxon>
        <taxon>Pseudomonadota</taxon>
        <taxon>Gammaproteobacteria</taxon>
        <taxon>Pasteurellales</taxon>
        <taxon>Pasteurellaceae</taxon>
        <taxon>Gallibacterium</taxon>
    </lineage>
</organism>
<dbReference type="Pfam" id="PF05944">
    <property type="entry name" value="Phage_term_smal"/>
    <property type="match status" value="1"/>
</dbReference>
<protein>
    <submittedName>
        <fullName evidence="2">Terminase</fullName>
    </submittedName>
</protein>
<name>A0A0A2YHA1_9PAST</name>
<feature type="coiled-coil region" evidence="1">
    <location>
        <begin position="31"/>
        <end position="61"/>
    </location>
</feature>
<dbReference type="InterPro" id="IPR010270">
    <property type="entry name" value="Phage_P2_GpM"/>
</dbReference>
<sequence>MAERLSPAQRHLMEVSAAVAHAAENEDLSQYSEYEKRCRLLARHKKNLKELQSNERKAAYKKGILPEFLPWIEGALSAGTGKQDSVLMTWLVWAIDCNEYHLALQIARYAVFHDLRLPEPFTRTLGTLLAEEFADKAKAAMAINQPFDVMYLEQVQQLTANLDMPDESRARLLRELGLLLAESQPEQALAYLEKALSLNQHIGVKGEIKKLRKTLNLTAQEGENSE</sequence>
<evidence type="ECO:0000313" key="2">
    <source>
        <dbReference type="EMBL" id="KGQ36699.1"/>
    </source>
</evidence>
<gene>
    <name evidence="2" type="ORF">JP36_09075</name>
</gene>
<dbReference type="AlphaFoldDB" id="A0A0A2YHA1"/>
<dbReference type="STRING" id="155515.JP36_09075"/>
<dbReference type="eggNOG" id="ENOG5030DH1">
    <property type="taxonomic scope" value="Bacteria"/>
</dbReference>
<dbReference type="Proteomes" id="UP000030539">
    <property type="component" value="Unassembled WGS sequence"/>
</dbReference>
<dbReference type="GO" id="GO:0004519">
    <property type="term" value="F:endonuclease activity"/>
    <property type="evidence" value="ECO:0007669"/>
    <property type="project" value="InterPro"/>
</dbReference>
<reference evidence="2 3" key="1">
    <citation type="submission" date="2014-08" db="EMBL/GenBank/DDBJ databases">
        <title>Chaperone-usher fimbriae in a diverse selection of Gallibacterium genomes.</title>
        <authorList>
            <person name="Kudirkiene E."/>
            <person name="Bager R.J."/>
            <person name="Johnson T.J."/>
            <person name="Bojesen A.M."/>
        </authorList>
    </citation>
    <scope>NUCLEOTIDE SEQUENCE [LARGE SCALE GENOMIC DNA]</scope>
    <source>
        <strain evidence="2 3">CCM5974</strain>
    </source>
</reference>
<accession>A0A0A2YHA1</accession>
<dbReference type="GO" id="GO:0003677">
    <property type="term" value="F:DNA binding"/>
    <property type="evidence" value="ECO:0007669"/>
    <property type="project" value="InterPro"/>
</dbReference>
<evidence type="ECO:0000313" key="3">
    <source>
        <dbReference type="Proteomes" id="UP000030539"/>
    </source>
</evidence>
<dbReference type="RefSeq" id="WP_039173973.1">
    <property type="nucleotide sequence ID" value="NZ_JPXX01000024.1"/>
</dbReference>